<reference evidence="1" key="1">
    <citation type="journal article" date="2023" name="Mol. Phylogenet. Evol.">
        <title>Genome-scale phylogeny and comparative genomics of the fungal order Sordariales.</title>
        <authorList>
            <person name="Hensen N."/>
            <person name="Bonometti L."/>
            <person name="Westerberg I."/>
            <person name="Brannstrom I.O."/>
            <person name="Guillou S."/>
            <person name="Cros-Aarteil S."/>
            <person name="Calhoun S."/>
            <person name="Haridas S."/>
            <person name="Kuo A."/>
            <person name="Mondo S."/>
            <person name="Pangilinan J."/>
            <person name="Riley R."/>
            <person name="LaButti K."/>
            <person name="Andreopoulos B."/>
            <person name="Lipzen A."/>
            <person name="Chen C."/>
            <person name="Yan M."/>
            <person name="Daum C."/>
            <person name="Ng V."/>
            <person name="Clum A."/>
            <person name="Steindorff A."/>
            <person name="Ohm R.A."/>
            <person name="Martin F."/>
            <person name="Silar P."/>
            <person name="Natvig D.O."/>
            <person name="Lalanne C."/>
            <person name="Gautier V."/>
            <person name="Ament-Velasquez S.L."/>
            <person name="Kruys A."/>
            <person name="Hutchinson M.I."/>
            <person name="Powell A.J."/>
            <person name="Barry K."/>
            <person name="Miller A.N."/>
            <person name="Grigoriev I.V."/>
            <person name="Debuchy R."/>
            <person name="Gladieux P."/>
            <person name="Hiltunen Thoren M."/>
            <person name="Johannesson H."/>
        </authorList>
    </citation>
    <scope>NUCLEOTIDE SEQUENCE</scope>
    <source>
        <strain evidence="1">CBS 508.74</strain>
    </source>
</reference>
<keyword evidence="2" id="KW-1185">Reference proteome</keyword>
<protein>
    <submittedName>
        <fullName evidence="1">Uncharacterized protein</fullName>
    </submittedName>
</protein>
<dbReference type="RefSeq" id="XP_064669023.1">
    <property type="nucleotide sequence ID" value="XM_064808713.1"/>
</dbReference>
<dbReference type="AlphaFoldDB" id="A0AAN6TBT4"/>
<evidence type="ECO:0000313" key="2">
    <source>
        <dbReference type="Proteomes" id="UP001302812"/>
    </source>
</evidence>
<evidence type="ECO:0000313" key="1">
    <source>
        <dbReference type="EMBL" id="KAK4111453.1"/>
    </source>
</evidence>
<gene>
    <name evidence="1" type="ORF">N656DRAFT_163311</name>
</gene>
<proteinExistence type="predicted"/>
<dbReference type="EMBL" id="MU853346">
    <property type="protein sequence ID" value="KAK4111453.1"/>
    <property type="molecule type" value="Genomic_DNA"/>
</dbReference>
<dbReference type="Proteomes" id="UP001302812">
    <property type="component" value="Unassembled WGS sequence"/>
</dbReference>
<organism evidence="1 2">
    <name type="scientific">Canariomyces notabilis</name>
    <dbReference type="NCBI Taxonomy" id="2074819"/>
    <lineage>
        <taxon>Eukaryota</taxon>
        <taxon>Fungi</taxon>
        <taxon>Dikarya</taxon>
        <taxon>Ascomycota</taxon>
        <taxon>Pezizomycotina</taxon>
        <taxon>Sordariomycetes</taxon>
        <taxon>Sordariomycetidae</taxon>
        <taxon>Sordariales</taxon>
        <taxon>Chaetomiaceae</taxon>
        <taxon>Canariomyces</taxon>
    </lineage>
</organism>
<accession>A0AAN6TBT4</accession>
<reference evidence="1" key="2">
    <citation type="submission" date="2023-05" db="EMBL/GenBank/DDBJ databases">
        <authorList>
            <consortium name="Lawrence Berkeley National Laboratory"/>
            <person name="Steindorff A."/>
            <person name="Hensen N."/>
            <person name="Bonometti L."/>
            <person name="Westerberg I."/>
            <person name="Brannstrom I.O."/>
            <person name="Guillou S."/>
            <person name="Cros-Aarteil S."/>
            <person name="Calhoun S."/>
            <person name="Haridas S."/>
            <person name="Kuo A."/>
            <person name="Mondo S."/>
            <person name="Pangilinan J."/>
            <person name="Riley R."/>
            <person name="Labutti K."/>
            <person name="Andreopoulos B."/>
            <person name="Lipzen A."/>
            <person name="Chen C."/>
            <person name="Yanf M."/>
            <person name="Daum C."/>
            <person name="Ng V."/>
            <person name="Clum A."/>
            <person name="Ohm R."/>
            <person name="Martin F."/>
            <person name="Silar P."/>
            <person name="Natvig D."/>
            <person name="Lalanne C."/>
            <person name="Gautier V."/>
            <person name="Ament-Velasquez S.L."/>
            <person name="Kruys A."/>
            <person name="Hutchinson M.I."/>
            <person name="Powell A.J."/>
            <person name="Barry K."/>
            <person name="Miller A.N."/>
            <person name="Grigoriev I.V."/>
            <person name="Debuchy R."/>
            <person name="Gladieux P."/>
            <person name="Thoren M.H."/>
            <person name="Johannesson H."/>
        </authorList>
    </citation>
    <scope>NUCLEOTIDE SEQUENCE</scope>
    <source>
        <strain evidence="1">CBS 508.74</strain>
    </source>
</reference>
<sequence>MLLSIVGTCSVEATARPISLPAPAARLPGVSGSSRQTPALPCPHFCSEIIPSIFSPSISSRVMVKETPTVRSPVFATTRTVLGWRDVKGDSGGYGQITST</sequence>
<name>A0AAN6TBT4_9PEZI</name>
<comment type="caution">
    <text evidence="1">The sequence shown here is derived from an EMBL/GenBank/DDBJ whole genome shotgun (WGS) entry which is preliminary data.</text>
</comment>
<dbReference type="GeneID" id="89932836"/>